<dbReference type="Gene3D" id="1.10.510.40">
    <property type="match status" value="1"/>
</dbReference>
<dbReference type="Pfam" id="PF04183">
    <property type="entry name" value="IucA_IucC"/>
    <property type="match status" value="1"/>
</dbReference>
<evidence type="ECO:0000256" key="2">
    <source>
        <dbReference type="ARBA" id="ARBA00007832"/>
    </source>
</evidence>
<feature type="compositionally biased region" description="Low complexity" evidence="3">
    <location>
        <begin position="120"/>
        <end position="134"/>
    </location>
</feature>
<protein>
    <submittedName>
        <fullName evidence="6">IucA/IucC family protein</fullName>
    </submittedName>
</protein>
<dbReference type="RefSeq" id="WP_377286498.1">
    <property type="nucleotide sequence ID" value="NZ_JBHSBM010000012.1"/>
</dbReference>
<comment type="caution">
    <text evidence="6">The sequence shown here is derived from an EMBL/GenBank/DDBJ whole genome shotgun (WGS) entry which is preliminary data.</text>
</comment>
<organism evidence="6 7">
    <name type="scientific">Planomonospora corallina</name>
    <dbReference type="NCBI Taxonomy" id="1806052"/>
    <lineage>
        <taxon>Bacteria</taxon>
        <taxon>Bacillati</taxon>
        <taxon>Actinomycetota</taxon>
        <taxon>Actinomycetes</taxon>
        <taxon>Streptosporangiales</taxon>
        <taxon>Streptosporangiaceae</taxon>
        <taxon>Planomonospora</taxon>
    </lineage>
</organism>
<accession>A0ABV8I247</accession>
<comment type="pathway">
    <text evidence="1">Siderophore biosynthesis.</text>
</comment>
<proteinExistence type="inferred from homology"/>
<dbReference type="InterPro" id="IPR022770">
    <property type="entry name" value="IucA/IucC-like_C"/>
</dbReference>
<comment type="similarity">
    <text evidence="2">Belongs to the IucA/IucC family.</text>
</comment>
<evidence type="ECO:0000259" key="5">
    <source>
        <dbReference type="Pfam" id="PF06276"/>
    </source>
</evidence>
<dbReference type="Pfam" id="PF06276">
    <property type="entry name" value="FhuF"/>
    <property type="match status" value="1"/>
</dbReference>
<dbReference type="PANTHER" id="PTHR34384">
    <property type="entry name" value="L-2,3-DIAMINOPROPANOATE--CITRATE LIGASE"/>
    <property type="match status" value="1"/>
</dbReference>
<dbReference type="PANTHER" id="PTHR34384:SF5">
    <property type="entry name" value="L-2,3-DIAMINOPROPANOATE--CITRATE LIGASE"/>
    <property type="match status" value="1"/>
</dbReference>
<sequence>MIAERAAGGREPYLAARVLDALLREDYGGLAGRVTRSRNGVALRLPGPGGRLVSLVAGSPFQDFTVAPTESLRLAEVLGALRAVAHPADAAGVEAFARECHEALRALEAHDARREEVLARLPRAPGGPARATGPGHAGGPERASGPADGPDEPDGTALRYEVLAAFTDHPVYPTARSRAGLTEAELLAYAPEFAPSFELRWAAVPRERVSGAPLPAAPEFPRVGLAGGLADTHVLFPVHPLTLPAVRQVPWAVPAPEPHLTVRPTLSMRTVAAGTRTHLKLPLPTSTLGLRNRRSIKPGTLADGAGAELLLRGIAGPGVLLADEQTHAHAGHEYLGWLARRLPPGEIVPVAALLAPLPGGGTVVESLAGRRHGGAGGSGGAVEALLTEYLRLLFATGVRLFVRYGVALEAHQQNLALVLDDGPLKLLVKDNDGMLASPGRLRAAGLAVPDFTDERMLSDDPHALADVFVTITLHLAAAAPAFGALPAARAARLLKETLAEALEPYGEDPMARLLRARTLDAARLVGKSMVTAGTLVDKARTGARDVNKFYGASGPNYLRHPPAAIRPVITQGIS</sequence>
<dbReference type="InterPro" id="IPR037455">
    <property type="entry name" value="LucA/IucC-like"/>
</dbReference>
<dbReference type="Proteomes" id="UP001595850">
    <property type="component" value="Unassembled WGS sequence"/>
</dbReference>
<gene>
    <name evidence="6" type="ORF">ACFOWE_08105</name>
</gene>
<evidence type="ECO:0000256" key="1">
    <source>
        <dbReference type="ARBA" id="ARBA00004924"/>
    </source>
</evidence>
<dbReference type="EMBL" id="JBHSBM010000012">
    <property type="protein sequence ID" value="MFC4058252.1"/>
    <property type="molecule type" value="Genomic_DNA"/>
</dbReference>
<feature type="region of interest" description="Disordered" evidence="3">
    <location>
        <begin position="120"/>
        <end position="155"/>
    </location>
</feature>
<feature type="domain" description="Aerobactin siderophore biosynthesis IucA/IucC N-terminal" evidence="4">
    <location>
        <begin position="165"/>
        <end position="353"/>
    </location>
</feature>
<reference evidence="7" key="1">
    <citation type="journal article" date="2019" name="Int. J. Syst. Evol. Microbiol.">
        <title>The Global Catalogue of Microorganisms (GCM) 10K type strain sequencing project: providing services to taxonomists for standard genome sequencing and annotation.</title>
        <authorList>
            <consortium name="The Broad Institute Genomics Platform"/>
            <consortium name="The Broad Institute Genome Sequencing Center for Infectious Disease"/>
            <person name="Wu L."/>
            <person name="Ma J."/>
        </authorList>
    </citation>
    <scope>NUCLEOTIDE SEQUENCE [LARGE SCALE GENOMIC DNA]</scope>
    <source>
        <strain evidence="7">TBRC 4489</strain>
    </source>
</reference>
<evidence type="ECO:0000259" key="4">
    <source>
        <dbReference type="Pfam" id="PF04183"/>
    </source>
</evidence>
<feature type="domain" description="Aerobactin siderophore biosynthesis IucA/IucC-like C-terminal" evidence="5">
    <location>
        <begin position="385"/>
        <end position="519"/>
    </location>
</feature>
<keyword evidence="7" id="KW-1185">Reference proteome</keyword>
<evidence type="ECO:0000313" key="7">
    <source>
        <dbReference type="Proteomes" id="UP001595850"/>
    </source>
</evidence>
<evidence type="ECO:0000313" key="6">
    <source>
        <dbReference type="EMBL" id="MFC4058252.1"/>
    </source>
</evidence>
<name>A0ABV8I247_9ACTN</name>
<evidence type="ECO:0000256" key="3">
    <source>
        <dbReference type="SAM" id="MobiDB-lite"/>
    </source>
</evidence>
<dbReference type="InterPro" id="IPR007310">
    <property type="entry name" value="Aerobactin_biosyn_IucA/IucC_N"/>
</dbReference>